<keyword evidence="1" id="KW-0812">Transmembrane</keyword>
<feature type="transmembrane region" description="Helical" evidence="1">
    <location>
        <begin position="14"/>
        <end position="36"/>
    </location>
</feature>
<protein>
    <submittedName>
        <fullName evidence="2">Uncharacterized protein</fullName>
    </submittedName>
</protein>
<sequence>MTVLPTAFIVHDSAMLFGLCLPFLFQLSQCMVLCLLRWRSLRTTCSLPRRCRGPIVRTAPKPTPRPSCSTIAALARFTSGKPAQTQSCELETSDWASRKAVAKNIVARPTVLDLPSPWAVIHAVILSARVFLPLRE</sequence>
<keyword evidence="1" id="KW-0472">Membrane</keyword>
<evidence type="ECO:0000256" key="1">
    <source>
        <dbReference type="SAM" id="Phobius"/>
    </source>
</evidence>
<dbReference type="Proteomes" id="UP001232148">
    <property type="component" value="Unassembled WGS sequence"/>
</dbReference>
<comment type="caution">
    <text evidence="2">The sequence shown here is derived from an EMBL/GenBank/DDBJ whole genome shotgun (WGS) entry which is preliminary data.</text>
</comment>
<dbReference type="EMBL" id="MU842828">
    <property type="protein sequence ID" value="KAK2032694.1"/>
    <property type="molecule type" value="Genomic_DNA"/>
</dbReference>
<dbReference type="AlphaFoldDB" id="A0AAD9HRL3"/>
<proteinExistence type="predicted"/>
<evidence type="ECO:0000313" key="3">
    <source>
        <dbReference type="Proteomes" id="UP001232148"/>
    </source>
</evidence>
<reference evidence="2" key="1">
    <citation type="submission" date="2021-06" db="EMBL/GenBank/DDBJ databases">
        <title>Comparative genomics, transcriptomics and evolutionary studies reveal genomic signatures of adaptation to plant cell wall in hemibiotrophic fungi.</title>
        <authorList>
            <consortium name="DOE Joint Genome Institute"/>
            <person name="Baroncelli R."/>
            <person name="Diaz J.F."/>
            <person name="Benocci T."/>
            <person name="Peng M."/>
            <person name="Battaglia E."/>
            <person name="Haridas S."/>
            <person name="Andreopoulos W."/>
            <person name="Labutti K."/>
            <person name="Pangilinan J."/>
            <person name="Floch G.L."/>
            <person name="Makela M.R."/>
            <person name="Henrissat B."/>
            <person name="Grigoriev I.V."/>
            <person name="Crouch J.A."/>
            <person name="De Vries R.P."/>
            <person name="Sukno S.A."/>
            <person name="Thon M.R."/>
        </authorList>
    </citation>
    <scope>NUCLEOTIDE SEQUENCE</scope>
    <source>
        <strain evidence="2">MAFF235873</strain>
    </source>
</reference>
<name>A0AAD9HRL3_9PEZI</name>
<keyword evidence="3" id="KW-1185">Reference proteome</keyword>
<keyword evidence="1" id="KW-1133">Transmembrane helix</keyword>
<gene>
    <name evidence="2" type="ORF">LX32DRAFT_167588</name>
</gene>
<accession>A0AAD9HRL3</accession>
<evidence type="ECO:0000313" key="2">
    <source>
        <dbReference type="EMBL" id="KAK2032694.1"/>
    </source>
</evidence>
<organism evidence="2 3">
    <name type="scientific">Colletotrichum zoysiae</name>
    <dbReference type="NCBI Taxonomy" id="1216348"/>
    <lineage>
        <taxon>Eukaryota</taxon>
        <taxon>Fungi</taxon>
        <taxon>Dikarya</taxon>
        <taxon>Ascomycota</taxon>
        <taxon>Pezizomycotina</taxon>
        <taxon>Sordariomycetes</taxon>
        <taxon>Hypocreomycetidae</taxon>
        <taxon>Glomerellales</taxon>
        <taxon>Glomerellaceae</taxon>
        <taxon>Colletotrichum</taxon>
        <taxon>Colletotrichum graminicola species complex</taxon>
    </lineage>
</organism>